<dbReference type="Proteomes" id="UP000193719">
    <property type="component" value="Unassembled WGS sequence"/>
</dbReference>
<evidence type="ECO:0000313" key="3">
    <source>
        <dbReference type="EMBL" id="ORX46235.1"/>
    </source>
</evidence>
<feature type="transmembrane region" description="Helical" evidence="1">
    <location>
        <begin position="39"/>
        <end position="62"/>
    </location>
</feature>
<feature type="transmembrane region" description="Helical" evidence="1">
    <location>
        <begin position="218"/>
        <end position="237"/>
    </location>
</feature>
<evidence type="ECO:0000256" key="1">
    <source>
        <dbReference type="SAM" id="Phobius"/>
    </source>
</evidence>
<proteinExistence type="predicted"/>
<comment type="caution">
    <text evidence="3">The sequence shown here is derived from an EMBL/GenBank/DDBJ whole genome shotgun (WGS) entry which is preliminary data.</text>
</comment>
<accession>A0A1Y1V461</accession>
<evidence type="ECO:0000313" key="4">
    <source>
        <dbReference type="Proteomes" id="UP000193719"/>
    </source>
</evidence>
<dbReference type="PROSITE" id="PS51257">
    <property type="entry name" value="PROKAR_LIPOPROTEIN"/>
    <property type="match status" value="1"/>
</dbReference>
<dbReference type="InterPro" id="IPR036305">
    <property type="entry name" value="RGS_sf"/>
</dbReference>
<reference evidence="3 4" key="1">
    <citation type="submission" date="2016-08" db="EMBL/GenBank/DDBJ databases">
        <title>Genomes of anaerobic fungi encode conserved fungal cellulosomes for biomass hydrolysis.</title>
        <authorList>
            <consortium name="DOE Joint Genome Institute"/>
            <person name="Haitjema C.H."/>
            <person name="Gilmore S.P."/>
            <person name="Henske J.K."/>
            <person name="Solomon K.V."/>
            <person name="De Groot R."/>
            <person name="Kuo A."/>
            <person name="Mondo S.J."/>
            <person name="Salamov A.A."/>
            <person name="Labutti K."/>
            <person name="Zhao Z."/>
            <person name="Chiniquy J."/>
            <person name="Barry K."/>
            <person name="Brewer H.M."/>
            <person name="Purvine S.O."/>
            <person name="Wright A.T."/>
            <person name="Boxma B."/>
            <person name="Van Alen T."/>
            <person name="Hackstein J.H."/>
            <person name="Baker S.E."/>
            <person name="Grigoriev I.V."/>
            <person name="O'Malley M.A."/>
        </authorList>
    </citation>
    <scope>NUCLEOTIDE SEQUENCE [LARGE SCALE GENOMIC DNA]</scope>
    <source>
        <strain evidence="4">finn</strain>
    </source>
</reference>
<protein>
    <recommendedName>
        <fullName evidence="2">RGS domain-containing protein</fullName>
    </recommendedName>
</protein>
<feature type="transmembrane region" description="Helical" evidence="1">
    <location>
        <begin position="152"/>
        <end position="172"/>
    </location>
</feature>
<dbReference type="InterPro" id="IPR044926">
    <property type="entry name" value="RGS_subdomain_2"/>
</dbReference>
<name>A0A1Y1V461_9FUNG</name>
<sequence>MLEGKYIHIGVALLSLVACLLIIIPYWKNRKHYLISYNGYKITLMIGILSTFTMVANAVFYIFELPCIFSASVTALGASCSIALQVGRYIRYILMNRANVLRSELLTINKTVSSSQILESNNSTFKKETFEINNNNEVNFEKNIEKKYMKPIYIVFAFVASTSFILSLFINWDNLFKKCQFSSWKIFIPLLATLAILTLFLPHIFIYTIKNLSIDKKIDVLIFIFVSAIGGSCFGLAKAGLIKTENSNYFFYACYYSNVLCSVGIPLYNIYITKHKNKNTKKVTKDAFINLLFDKNFIILLKKQSIQMFCVENVLFWETHQMLMTVVFNNYLASNSEKRKNKLIQKKNLASKFGQSKASLKSISISRVDMAESQELSNTEDNKCSNEIHNESNSENIDIVVINKDDNRSFSGSSINKQDIFDNTIINFIDEKHITFKEDINENECNTNLKIDEVYDLLFRKYCQNNNVKLTNKELSINSFLVYDQSTQYFKKVYETFIDPDGVSPLNISNNVLEEVKRSLQNNTFSHKVFKQVLEEVIDMMYFNVYMNSIMKMNISK</sequence>
<keyword evidence="1" id="KW-1133">Transmembrane helix</keyword>
<dbReference type="InterPro" id="IPR016137">
    <property type="entry name" value="RGS"/>
</dbReference>
<dbReference type="Pfam" id="PF00615">
    <property type="entry name" value="RGS"/>
    <property type="match status" value="1"/>
</dbReference>
<dbReference type="EMBL" id="MCFH01000036">
    <property type="protein sequence ID" value="ORX46235.1"/>
    <property type="molecule type" value="Genomic_DNA"/>
</dbReference>
<keyword evidence="1" id="KW-0472">Membrane</keyword>
<keyword evidence="4" id="KW-1185">Reference proteome</keyword>
<evidence type="ECO:0000259" key="2">
    <source>
        <dbReference type="Pfam" id="PF00615"/>
    </source>
</evidence>
<keyword evidence="1" id="KW-0812">Transmembrane</keyword>
<gene>
    <name evidence="3" type="ORF">BCR36DRAFT_357435</name>
</gene>
<reference evidence="3 4" key="2">
    <citation type="submission" date="2016-08" db="EMBL/GenBank/DDBJ databases">
        <title>Pervasive Adenine N6-methylation of Active Genes in Fungi.</title>
        <authorList>
            <consortium name="DOE Joint Genome Institute"/>
            <person name="Mondo S.J."/>
            <person name="Dannebaum R.O."/>
            <person name="Kuo R.C."/>
            <person name="Labutti K."/>
            <person name="Haridas S."/>
            <person name="Kuo A."/>
            <person name="Salamov A."/>
            <person name="Ahrendt S.R."/>
            <person name="Lipzen A."/>
            <person name="Sullivan W."/>
            <person name="Andreopoulos W.B."/>
            <person name="Clum A."/>
            <person name="Lindquist E."/>
            <person name="Daum C."/>
            <person name="Ramamoorthy G.K."/>
            <person name="Gryganskyi A."/>
            <person name="Culley D."/>
            <person name="Magnuson J.K."/>
            <person name="James T.Y."/>
            <person name="O'Malley M.A."/>
            <person name="Stajich J.E."/>
            <person name="Spatafora J.W."/>
            <person name="Visel A."/>
            <person name="Grigoriev I.V."/>
        </authorList>
    </citation>
    <scope>NUCLEOTIDE SEQUENCE [LARGE SCALE GENOMIC DNA]</scope>
    <source>
        <strain evidence="4">finn</strain>
    </source>
</reference>
<feature type="transmembrane region" description="Helical" evidence="1">
    <location>
        <begin position="184"/>
        <end position="206"/>
    </location>
</feature>
<dbReference type="SUPFAM" id="SSF48097">
    <property type="entry name" value="Regulator of G-protein signaling, RGS"/>
    <property type="match status" value="1"/>
</dbReference>
<feature type="transmembrane region" description="Helical" evidence="1">
    <location>
        <begin position="6"/>
        <end position="27"/>
    </location>
</feature>
<feature type="domain" description="RGS" evidence="2">
    <location>
        <begin position="454"/>
        <end position="546"/>
    </location>
</feature>
<dbReference type="AlphaFoldDB" id="A0A1Y1V461"/>
<dbReference type="OrthoDB" id="196547at2759"/>
<dbReference type="Gene3D" id="1.10.167.10">
    <property type="entry name" value="Regulator of G-protein Signalling 4, domain 2"/>
    <property type="match status" value="1"/>
</dbReference>
<feature type="transmembrane region" description="Helical" evidence="1">
    <location>
        <begin position="249"/>
        <end position="272"/>
    </location>
</feature>
<organism evidence="3 4">
    <name type="scientific">Piromyces finnis</name>
    <dbReference type="NCBI Taxonomy" id="1754191"/>
    <lineage>
        <taxon>Eukaryota</taxon>
        <taxon>Fungi</taxon>
        <taxon>Fungi incertae sedis</taxon>
        <taxon>Chytridiomycota</taxon>
        <taxon>Chytridiomycota incertae sedis</taxon>
        <taxon>Neocallimastigomycetes</taxon>
        <taxon>Neocallimastigales</taxon>
        <taxon>Neocallimastigaceae</taxon>
        <taxon>Piromyces</taxon>
    </lineage>
</organism>
<feature type="transmembrane region" description="Helical" evidence="1">
    <location>
        <begin position="68"/>
        <end position="87"/>
    </location>
</feature>